<dbReference type="InterPro" id="IPR044824">
    <property type="entry name" value="MAIN-like"/>
</dbReference>
<reference evidence="3 4" key="1">
    <citation type="journal article" date="2018" name="PLoS Genet.">
        <title>Population sequencing reveals clonal diversity and ancestral inbreeding in the grapevine cultivar Chardonnay.</title>
        <authorList>
            <person name="Roach M.J."/>
            <person name="Johnson D.L."/>
            <person name="Bohlmann J."/>
            <person name="van Vuuren H.J."/>
            <person name="Jones S.J."/>
            <person name="Pretorius I.S."/>
            <person name="Schmidt S.A."/>
            <person name="Borneman A.R."/>
        </authorList>
    </citation>
    <scope>NUCLEOTIDE SEQUENCE [LARGE SCALE GENOMIC DNA]</scope>
    <source>
        <strain evidence="4">cv. Chardonnay</strain>
        <tissue evidence="3">Leaf</tissue>
    </source>
</reference>
<name>A0A438GFQ9_VITVI</name>
<gene>
    <name evidence="3" type="primary">MAIL3_135</name>
    <name evidence="3" type="ORF">CK203_057849</name>
</gene>
<feature type="compositionally biased region" description="Gly residues" evidence="1">
    <location>
        <begin position="370"/>
        <end position="387"/>
    </location>
</feature>
<feature type="region of interest" description="Disordered" evidence="1">
    <location>
        <begin position="426"/>
        <end position="467"/>
    </location>
</feature>
<protein>
    <submittedName>
        <fullName evidence="3">Serine/threonine-protein phosphatase 7 long form-like</fullName>
    </submittedName>
</protein>
<keyword evidence="2" id="KW-0812">Transmembrane</keyword>
<proteinExistence type="predicted"/>
<dbReference type="GO" id="GO:0010073">
    <property type="term" value="P:meristem maintenance"/>
    <property type="evidence" value="ECO:0007669"/>
    <property type="project" value="InterPro"/>
</dbReference>
<evidence type="ECO:0000256" key="1">
    <source>
        <dbReference type="SAM" id="MobiDB-lite"/>
    </source>
</evidence>
<dbReference type="Proteomes" id="UP000288805">
    <property type="component" value="Unassembled WGS sequence"/>
</dbReference>
<evidence type="ECO:0000313" key="4">
    <source>
        <dbReference type="Proteomes" id="UP000288805"/>
    </source>
</evidence>
<feature type="region of interest" description="Disordered" evidence="1">
    <location>
        <begin position="362"/>
        <end position="387"/>
    </location>
</feature>
<feature type="transmembrane region" description="Helical" evidence="2">
    <location>
        <begin position="120"/>
        <end position="141"/>
    </location>
</feature>
<dbReference type="PANTHER" id="PTHR46033">
    <property type="entry name" value="PROTEIN MAIN-LIKE 2"/>
    <property type="match status" value="1"/>
</dbReference>
<organism evidence="3 4">
    <name type="scientific">Vitis vinifera</name>
    <name type="common">Grape</name>
    <dbReference type="NCBI Taxonomy" id="29760"/>
    <lineage>
        <taxon>Eukaryota</taxon>
        <taxon>Viridiplantae</taxon>
        <taxon>Streptophyta</taxon>
        <taxon>Embryophyta</taxon>
        <taxon>Tracheophyta</taxon>
        <taxon>Spermatophyta</taxon>
        <taxon>Magnoliopsida</taxon>
        <taxon>eudicotyledons</taxon>
        <taxon>Gunneridae</taxon>
        <taxon>Pentapetalae</taxon>
        <taxon>rosids</taxon>
        <taxon>Vitales</taxon>
        <taxon>Vitaceae</taxon>
        <taxon>Viteae</taxon>
        <taxon>Vitis</taxon>
    </lineage>
</organism>
<feature type="compositionally biased region" description="Gly residues" evidence="1">
    <location>
        <begin position="428"/>
        <end position="447"/>
    </location>
</feature>
<evidence type="ECO:0000313" key="3">
    <source>
        <dbReference type="EMBL" id="RVW71030.1"/>
    </source>
</evidence>
<sequence length="525" mass="59614">MDPGPVDRSVLYNQEIHRSSLIWEGNDPGELHCRRCEASFYCNSVLDARIIPYLQQYGFYGVARLVTDTTCLDWREVCATLLRVVPGDRDISGQRLRLTWSTEHFPSLPPDADVESVRCYVRAFILQLIGGPLILLQLWIWDRFPFMAPMRLHPAPHDGVLPQPPLGMHWRDEFRTTSTPMHVLSQYRYLLDRLMPEQWHRLDRVLRQFGLVQHIPKQCDTELGLHRYDLRGRHDFDWMSIHHHYIQRWEARYDHLVRIEAAYTSYGYNHPYMVWYRSITRLFLTPHGSSWEIVNRSLQQIHLWTAPDTLNIGHRDAIHQLCATTLEAIHEADRLVIPLNVVDTERQSSDEEVGIRDGGIQTRSGRVRTRGGGVRTRGGGVRSKGGGVWTRRSEIHEADGFLIPPNVVDTERQSSDEEVGMTDIGVRTRGGGVRTRGGGVHPTGGGVQTRSGGVHTRGGGVRTRGGHISDDPHFHIDDASIHFSPSALQHSSFNFSTPLDQSLPYSSVPSIAEGVIQEDVGTSFM</sequence>
<dbReference type="PANTHER" id="PTHR46033:SF8">
    <property type="entry name" value="PROTEIN MAINTENANCE OF MERISTEMS-LIKE"/>
    <property type="match status" value="1"/>
</dbReference>
<dbReference type="AlphaFoldDB" id="A0A438GFQ9"/>
<dbReference type="EMBL" id="QGNW01000448">
    <property type="protein sequence ID" value="RVW71030.1"/>
    <property type="molecule type" value="Genomic_DNA"/>
</dbReference>
<keyword evidence="2" id="KW-0472">Membrane</keyword>
<comment type="caution">
    <text evidence="3">The sequence shown here is derived from an EMBL/GenBank/DDBJ whole genome shotgun (WGS) entry which is preliminary data.</text>
</comment>
<keyword evidence="2" id="KW-1133">Transmembrane helix</keyword>
<evidence type="ECO:0000256" key="2">
    <source>
        <dbReference type="SAM" id="Phobius"/>
    </source>
</evidence>
<accession>A0A438GFQ9</accession>